<dbReference type="PROSITE" id="PS50059">
    <property type="entry name" value="FKBP_PPIASE"/>
    <property type="match status" value="1"/>
</dbReference>
<feature type="domain" description="PPIase FKBP-type" evidence="8">
    <location>
        <begin position="196"/>
        <end position="283"/>
    </location>
</feature>
<dbReference type="EMBL" id="CP045529">
    <property type="protein sequence ID" value="QFU98183.1"/>
    <property type="molecule type" value="Genomic_DNA"/>
</dbReference>
<comment type="catalytic activity">
    <reaction evidence="1 5 6">
        <text>[protein]-peptidylproline (omega=180) = [protein]-peptidylproline (omega=0)</text>
        <dbReference type="Rhea" id="RHEA:16237"/>
        <dbReference type="Rhea" id="RHEA-COMP:10747"/>
        <dbReference type="Rhea" id="RHEA-COMP:10748"/>
        <dbReference type="ChEBI" id="CHEBI:83833"/>
        <dbReference type="ChEBI" id="CHEBI:83834"/>
        <dbReference type="EC" id="5.2.1.8"/>
    </reaction>
</comment>
<keyword evidence="10" id="KW-1185">Reference proteome</keyword>
<evidence type="ECO:0000256" key="6">
    <source>
        <dbReference type="RuleBase" id="RU003915"/>
    </source>
</evidence>
<dbReference type="Proteomes" id="UP000326702">
    <property type="component" value="Chromosome"/>
</dbReference>
<comment type="similarity">
    <text evidence="2 6">Belongs to the FKBP-type PPIase family.</text>
</comment>
<name>A0A5P9Q9Q2_9MICO</name>
<feature type="region of interest" description="Disordered" evidence="7">
    <location>
        <begin position="287"/>
        <end position="311"/>
    </location>
</feature>
<evidence type="ECO:0000256" key="3">
    <source>
        <dbReference type="ARBA" id="ARBA00023110"/>
    </source>
</evidence>
<sequence length="311" mass="32264">MAGLVGTVAACGEEDPQDQTTVTGATQADVQVTGSAWSPPAFGYDTPLTVTQQRLETVWEGVGPKVEDGDVVVLDTYAEDGRTRKVVANSFAGEPRAVRVDEKTLGTALYRMVVGRTSGSRVLDVAESKGVPLVTTVDVLAGRAVGETVAQSKGEPVVTRADDGAPSVKIPKGTKAPSELAVLPLVRGTGPQVQAGQLVTVQYTGVTWADGKVFDTTWGSKKLPLTFRLGVGEVIEGWDQGLLELPVGSQVMLVVPPDLAYQGTSSKLADQTLVFVVDILDAHTPGTGPQVGTKAKAAEATPSATSPKSGE</sequence>
<evidence type="ECO:0000256" key="1">
    <source>
        <dbReference type="ARBA" id="ARBA00000971"/>
    </source>
</evidence>
<keyword evidence="4 5" id="KW-0413">Isomerase</keyword>
<feature type="compositionally biased region" description="Polar residues" evidence="7">
    <location>
        <begin position="302"/>
        <end position="311"/>
    </location>
</feature>
<proteinExistence type="inferred from homology"/>
<evidence type="ECO:0000256" key="2">
    <source>
        <dbReference type="ARBA" id="ARBA00006577"/>
    </source>
</evidence>
<evidence type="ECO:0000313" key="9">
    <source>
        <dbReference type="EMBL" id="QFU98183.1"/>
    </source>
</evidence>
<dbReference type="Pfam" id="PF00254">
    <property type="entry name" value="FKBP_C"/>
    <property type="match status" value="1"/>
</dbReference>
<reference evidence="9 10" key="1">
    <citation type="submission" date="2019-10" db="EMBL/GenBank/DDBJ databases">
        <title>Genome sequence of Luteimicrobium xylanilyticum HY-24.</title>
        <authorList>
            <person name="Kim D.Y."/>
            <person name="Park H.-Y."/>
        </authorList>
    </citation>
    <scope>NUCLEOTIDE SEQUENCE [LARGE SCALE GENOMIC DNA]</scope>
    <source>
        <strain evidence="9 10">HY-24</strain>
    </source>
</reference>
<accession>A0A5P9Q9Q2</accession>
<feature type="region of interest" description="Disordered" evidence="7">
    <location>
        <begin position="1"/>
        <end position="23"/>
    </location>
</feature>
<evidence type="ECO:0000313" key="10">
    <source>
        <dbReference type="Proteomes" id="UP000326702"/>
    </source>
</evidence>
<dbReference type="GO" id="GO:0003755">
    <property type="term" value="F:peptidyl-prolyl cis-trans isomerase activity"/>
    <property type="evidence" value="ECO:0007669"/>
    <property type="project" value="UniProtKB-UniRule"/>
</dbReference>
<keyword evidence="3 5" id="KW-0697">Rotamase</keyword>
<dbReference type="AlphaFoldDB" id="A0A5P9Q9Q2"/>
<dbReference type="InterPro" id="IPR046357">
    <property type="entry name" value="PPIase_dom_sf"/>
</dbReference>
<protein>
    <recommendedName>
        <fullName evidence="6">Peptidyl-prolyl cis-trans isomerase</fullName>
        <ecNumber evidence="6">5.2.1.8</ecNumber>
    </recommendedName>
</protein>
<dbReference type="PANTHER" id="PTHR43811">
    <property type="entry name" value="FKBP-TYPE PEPTIDYL-PROLYL CIS-TRANS ISOMERASE FKPA"/>
    <property type="match status" value="1"/>
</dbReference>
<evidence type="ECO:0000259" key="8">
    <source>
        <dbReference type="PROSITE" id="PS50059"/>
    </source>
</evidence>
<evidence type="ECO:0000256" key="4">
    <source>
        <dbReference type="ARBA" id="ARBA00023235"/>
    </source>
</evidence>
<dbReference type="SUPFAM" id="SSF54534">
    <property type="entry name" value="FKBP-like"/>
    <property type="match status" value="1"/>
</dbReference>
<dbReference type="KEGG" id="lxl:KDY119_01693"/>
<dbReference type="PANTHER" id="PTHR43811:SF19">
    <property type="entry name" value="39 KDA FK506-BINDING NUCLEAR PROTEIN"/>
    <property type="match status" value="1"/>
</dbReference>
<evidence type="ECO:0000256" key="7">
    <source>
        <dbReference type="SAM" id="MobiDB-lite"/>
    </source>
</evidence>
<gene>
    <name evidence="9" type="ORF">KDY119_01693</name>
</gene>
<evidence type="ECO:0000256" key="5">
    <source>
        <dbReference type="PROSITE-ProRule" id="PRU00277"/>
    </source>
</evidence>
<dbReference type="Gene3D" id="3.10.50.40">
    <property type="match status" value="1"/>
</dbReference>
<dbReference type="EC" id="5.2.1.8" evidence="6"/>
<dbReference type="InterPro" id="IPR001179">
    <property type="entry name" value="PPIase_FKBP_dom"/>
</dbReference>
<organism evidence="9 10">
    <name type="scientific">Luteimicrobium xylanilyticum</name>
    <dbReference type="NCBI Taxonomy" id="1133546"/>
    <lineage>
        <taxon>Bacteria</taxon>
        <taxon>Bacillati</taxon>
        <taxon>Actinomycetota</taxon>
        <taxon>Actinomycetes</taxon>
        <taxon>Micrococcales</taxon>
        <taxon>Luteimicrobium</taxon>
    </lineage>
</organism>